<sequence length="373" mass="40006">MRAKLNLKLFSIAIALTLGACGGKEQQGAAQQALPFPVVKVGSKQVAGHSSYPASIEGIVNSDIRAKVSGYIKEVLVDEGEKVRAGQTLFRLETASLSQEAEAAKATVNAAQVEVDRLGPLVEKGIVSNVQLETAKAKLAQAKSTHNSIAANIGYATVKSQINGYVGAIPYRVGSLVSPADPTPLTTVSDISEVYAYFSMNEKDYLDFIQNAEGETLQDKLDNFPEVSLELANGSIYKEKGKIQTVTGQVNQSTGTVSFRAIFENPNLIVTNGNSGKILIPSTYTDSPVIPQAATFERQGQILVYHVKEDNTVSADVIEITDRIDNLYVVKSGVEEGDVIVSEGVGKLRPNMAIVPQEVSYDSVVKPLEILFK</sequence>
<dbReference type="Proteomes" id="UP000007364">
    <property type="component" value="Unassembled WGS sequence"/>
</dbReference>
<dbReference type="InterPro" id="IPR006143">
    <property type="entry name" value="RND_pump_MFP"/>
</dbReference>
<dbReference type="AlphaFoldDB" id="K2QKA6"/>
<dbReference type="PROSITE" id="PS51257">
    <property type="entry name" value="PROKAR_LIPOPROTEIN"/>
    <property type="match status" value="1"/>
</dbReference>
<gene>
    <name evidence="5" type="ORF">I215_08932</name>
</gene>
<evidence type="ECO:0000256" key="2">
    <source>
        <dbReference type="SAM" id="SignalP"/>
    </source>
</evidence>
<evidence type="ECO:0000259" key="3">
    <source>
        <dbReference type="Pfam" id="PF25917"/>
    </source>
</evidence>
<dbReference type="RefSeq" id="WP_008991635.1">
    <property type="nucleotide sequence ID" value="NZ_AMSG01000010.1"/>
</dbReference>
<feature type="signal peptide" evidence="2">
    <location>
        <begin position="1"/>
        <end position="20"/>
    </location>
</feature>
<comment type="similarity">
    <text evidence="1">Belongs to the membrane fusion protein (MFP) (TC 8.A.1) family.</text>
</comment>
<dbReference type="eggNOG" id="COG0845">
    <property type="taxonomic scope" value="Bacteria"/>
</dbReference>
<dbReference type="PATRIC" id="fig|555500.3.peg.1845"/>
<feature type="domain" description="Multidrug resistance protein MdtA-like beta-barrel" evidence="4">
    <location>
        <begin position="197"/>
        <end position="269"/>
    </location>
</feature>
<name>K2QKA6_9FLAO</name>
<evidence type="ECO:0000259" key="4">
    <source>
        <dbReference type="Pfam" id="PF25944"/>
    </source>
</evidence>
<dbReference type="InterPro" id="IPR058625">
    <property type="entry name" value="MdtA-like_BSH"/>
</dbReference>
<evidence type="ECO:0000313" key="6">
    <source>
        <dbReference type="Proteomes" id="UP000007364"/>
    </source>
</evidence>
<dbReference type="PANTHER" id="PTHR30158">
    <property type="entry name" value="ACRA/E-RELATED COMPONENT OF DRUG EFFLUX TRANSPORTER"/>
    <property type="match status" value="1"/>
</dbReference>
<accession>K2QKA6</accession>
<protein>
    <submittedName>
        <fullName evidence="5">RND family efflux transporter MFP subunit</fullName>
    </submittedName>
</protein>
<dbReference type="GO" id="GO:0005886">
    <property type="term" value="C:plasma membrane"/>
    <property type="evidence" value="ECO:0007669"/>
    <property type="project" value="TreeGrafter"/>
</dbReference>
<feature type="chain" id="PRO_5003863281" evidence="2">
    <location>
        <begin position="21"/>
        <end position="373"/>
    </location>
</feature>
<dbReference type="GO" id="GO:0046677">
    <property type="term" value="P:response to antibiotic"/>
    <property type="evidence" value="ECO:0007669"/>
    <property type="project" value="TreeGrafter"/>
</dbReference>
<dbReference type="EMBL" id="AMSG01000010">
    <property type="protein sequence ID" value="EKF55142.1"/>
    <property type="molecule type" value="Genomic_DNA"/>
</dbReference>
<dbReference type="InterPro" id="IPR058626">
    <property type="entry name" value="MdtA-like_b-barrel"/>
</dbReference>
<dbReference type="SUPFAM" id="SSF111369">
    <property type="entry name" value="HlyD-like secretion proteins"/>
    <property type="match status" value="1"/>
</dbReference>
<proteinExistence type="inferred from homology"/>
<keyword evidence="6" id="KW-1185">Reference proteome</keyword>
<evidence type="ECO:0000256" key="1">
    <source>
        <dbReference type="ARBA" id="ARBA00009477"/>
    </source>
</evidence>
<comment type="caution">
    <text evidence="5">The sequence shown here is derived from an EMBL/GenBank/DDBJ whole genome shotgun (WGS) entry which is preliminary data.</text>
</comment>
<dbReference type="Gene3D" id="1.10.287.470">
    <property type="entry name" value="Helix hairpin bin"/>
    <property type="match status" value="1"/>
</dbReference>
<organism evidence="5 6">
    <name type="scientific">Galbibacter marinus</name>
    <dbReference type="NCBI Taxonomy" id="555500"/>
    <lineage>
        <taxon>Bacteria</taxon>
        <taxon>Pseudomonadati</taxon>
        <taxon>Bacteroidota</taxon>
        <taxon>Flavobacteriia</taxon>
        <taxon>Flavobacteriales</taxon>
        <taxon>Flavobacteriaceae</taxon>
        <taxon>Galbibacter</taxon>
    </lineage>
</organism>
<dbReference type="OrthoDB" id="9801814at2"/>
<dbReference type="GO" id="GO:0030313">
    <property type="term" value="C:cell envelope"/>
    <property type="evidence" value="ECO:0007669"/>
    <property type="project" value="UniProtKB-SubCell"/>
</dbReference>
<dbReference type="Gene3D" id="2.40.420.20">
    <property type="match status" value="1"/>
</dbReference>
<keyword evidence="2" id="KW-0732">Signal</keyword>
<dbReference type="STRING" id="555500.I215_08932"/>
<dbReference type="Gene3D" id="2.40.50.100">
    <property type="match status" value="1"/>
</dbReference>
<dbReference type="PANTHER" id="PTHR30158:SF23">
    <property type="entry name" value="MULTIDRUG RESISTANCE PROTEIN MEXA"/>
    <property type="match status" value="1"/>
</dbReference>
<dbReference type="GO" id="GO:0022857">
    <property type="term" value="F:transmembrane transporter activity"/>
    <property type="evidence" value="ECO:0007669"/>
    <property type="project" value="InterPro"/>
</dbReference>
<feature type="domain" description="Multidrug resistance protein MdtA-like barrel-sandwich hybrid" evidence="3">
    <location>
        <begin position="63"/>
        <end position="188"/>
    </location>
</feature>
<dbReference type="Pfam" id="PF25944">
    <property type="entry name" value="Beta-barrel_RND"/>
    <property type="match status" value="1"/>
</dbReference>
<reference evidence="5 6" key="1">
    <citation type="journal article" date="2012" name="J. Bacteriol.">
        <title>Genome Sequence of Galbibacter marinum Type Strain ck-I2-15.</title>
        <authorList>
            <person name="Lai Q."/>
            <person name="Li C."/>
            <person name="Shao Z."/>
        </authorList>
    </citation>
    <scope>NUCLEOTIDE SEQUENCE [LARGE SCALE GENOMIC DNA]</scope>
    <source>
        <strain evidence="6">ck-I2-15</strain>
    </source>
</reference>
<evidence type="ECO:0000313" key="5">
    <source>
        <dbReference type="EMBL" id="EKF55142.1"/>
    </source>
</evidence>
<dbReference type="NCBIfam" id="TIGR01730">
    <property type="entry name" value="RND_mfp"/>
    <property type="match status" value="1"/>
</dbReference>
<dbReference type="Gene3D" id="2.40.30.170">
    <property type="match status" value="1"/>
</dbReference>
<dbReference type="Pfam" id="PF25917">
    <property type="entry name" value="BSH_RND"/>
    <property type="match status" value="1"/>
</dbReference>